<protein>
    <recommendedName>
        <fullName evidence="1">ParB-like N-terminal domain-containing protein</fullName>
    </recommendedName>
</protein>
<reference evidence="2" key="1">
    <citation type="submission" date="2024-05" db="EMBL/GenBank/DDBJ databases">
        <title>Isolation and characterization of Sporomusa carbonis sp. nov., a carboxydotrophic hydrogenogen in the genus of Sporomusa isolated from a charcoal burning pile.</title>
        <authorList>
            <person name="Boeer T."/>
            <person name="Rosenbaum F."/>
            <person name="Eysell L."/>
            <person name="Mueller V."/>
            <person name="Daniel R."/>
            <person name="Poehlein A."/>
        </authorList>
    </citation>
    <scope>NUCLEOTIDE SEQUENCE [LARGE SCALE GENOMIC DNA]</scope>
    <source>
        <strain evidence="2">DSM 10669</strain>
    </source>
</reference>
<evidence type="ECO:0000313" key="3">
    <source>
        <dbReference type="Proteomes" id="UP000216752"/>
    </source>
</evidence>
<dbReference type="InterPro" id="IPR050336">
    <property type="entry name" value="Chromosome_partition/occlusion"/>
</dbReference>
<dbReference type="PANTHER" id="PTHR33375:SF1">
    <property type="entry name" value="CHROMOSOME-PARTITIONING PROTEIN PARB-RELATED"/>
    <property type="match status" value="1"/>
</dbReference>
<dbReference type="PANTHER" id="PTHR33375">
    <property type="entry name" value="CHROMOSOME-PARTITIONING PROTEIN PARB-RELATED"/>
    <property type="match status" value="1"/>
</dbReference>
<dbReference type="SMART" id="SM00470">
    <property type="entry name" value="ParB"/>
    <property type="match status" value="1"/>
</dbReference>
<feature type="domain" description="ParB-like N-terminal" evidence="1">
    <location>
        <begin position="35"/>
        <end position="129"/>
    </location>
</feature>
<dbReference type="Gene3D" id="1.10.10.2830">
    <property type="match status" value="1"/>
</dbReference>
<dbReference type="EMBL" id="CP155573">
    <property type="protein sequence ID" value="XFO64772.1"/>
    <property type="molecule type" value="Genomic_DNA"/>
</dbReference>
<evidence type="ECO:0000259" key="1">
    <source>
        <dbReference type="SMART" id="SM00470"/>
    </source>
</evidence>
<dbReference type="Gene3D" id="3.90.1530.10">
    <property type="entry name" value="Conserved hypothetical protein from pyrococcus furiosus pfu- 392566-001, ParB domain"/>
    <property type="match status" value="1"/>
</dbReference>
<organism evidence="2 3">
    <name type="scientific">Sporomusa silvacetica DSM 10669</name>
    <dbReference type="NCBI Taxonomy" id="1123289"/>
    <lineage>
        <taxon>Bacteria</taxon>
        <taxon>Bacillati</taxon>
        <taxon>Bacillota</taxon>
        <taxon>Negativicutes</taxon>
        <taxon>Selenomonadales</taxon>
        <taxon>Sporomusaceae</taxon>
        <taxon>Sporomusa</taxon>
    </lineage>
</organism>
<dbReference type="SUPFAM" id="SSF110849">
    <property type="entry name" value="ParB/Sulfiredoxin"/>
    <property type="match status" value="1"/>
</dbReference>
<dbReference type="Pfam" id="PF02195">
    <property type="entry name" value="ParB_N"/>
    <property type="match status" value="1"/>
</dbReference>
<name>A0ABZ3IGG1_9FIRM</name>
<dbReference type="InterPro" id="IPR036086">
    <property type="entry name" value="ParB/Sulfiredoxin_sf"/>
</dbReference>
<dbReference type="SUPFAM" id="SSF109709">
    <property type="entry name" value="KorB DNA-binding domain-like"/>
    <property type="match status" value="1"/>
</dbReference>
<keyword evidence="3" id="KW-1185">Reference proteome</keyword>
<dbReference type="Proteomes" id="UP000216752">
    <property type="component" value="Chromosome"/>
</dbReference>
<sequence length="324" mass="36150">MAKGKFSLTDLLNSKSKLVESSSITDGMVNDFKIDLISVHKLEPSADNFYSLEGIDDLKDSIELLGVQQNLTVKPIEGSGKYKVISGHRRRLASLQLVEEGKSQFEHIPCRIETNIDDIKERILLIYTNSTTRQLTDWEKVTQLAQLKELLKEYKKTHELPGRVRELLAETLNVSESQVGRIESINDNLTEEFKEELKHDNINFSTAAELSRLSVADQKAVYEQHKETGSTTLKAVKEKKVAAVPVQPQPVTPEPPNVRISELQALLNSLVTIRAQYDSLMDNPAGEKALKILEEVNSKLYDDIEAIKAGVLGEPLFNEQGGGA</sequence>
<gene>
    <name evidence="2" type="ORF">SPSIL_008810</name>
</gene>
<dbReference type="InterPro" id="IPR003115">
    <property type="entry name" value="ParB_N"/>
</dbReference>
<dbReference type="RefSeq" id="WP_094607755.1">
    <property type="nucleotide sequence ID" value="NZ_CP155573.1"/>
</dbReference>
<proteinExistence type="predicted"/>
<evidence type="ECO:0000313" key="2">
    <source>
        <dbReference type="EMBL" id="XFO64772.1"/>
    </source>
</evidence>
<accession>A0ABZ3IGG1</accession>